<reference evidence="2 3" key="1">
    <citation type="journal article" date="2019" name="Nat. Ecol. Evol.">
        <title>Megaphylogeny resolves global patterns of mushroom evolution.</title>
        <authorList>
            <person name="Varga T."/>
            <person name="Krizsan K."/>
            <person name="Foldi C."/>
            <person name="Dima B."/>
            <person name="Sanchez-Garcia M."/>
            <person name="Sanchez-Ramirez S."/>
            <person name="Szollosi G.J."/>
            <person name="Szarkandi J.G."/>
            <person name="Papp V."/>
            <person name="Albert L."/>
            <person name="Andreopoulos W."/>
            <person name="Angelini C."/>
            <person name="Antonin V."/>
            <person name="Barry K.W."/>
            <person name="Bougher N.L."/>
            <person name="Buchanan P."/>
            <person name="Buyck B."/>
            <person name="Bense V."/>
            <person name="Catcheside P."/>
            <person name="Chovatia M."/>
            <person name="Cooper J."/>
            <person name="Damon W."/>
            <person name="Desjardin D."/>
            <person name="Finy P."/>
            <person name="Geml J."/>
            <person name="Haridas S."/>
            <person name="Hughes K."/>
            <person name="Justo A."/>
            <person name="Karasinski D."/>
            <person name="Kautmanova I."/>
            <person name="Kiss B."/>
            <person name="Kocsube S."/>
            <person name="Kotiranta H."/>
            <person name="LaButti K.M."/>
            <person name="Lechner B.E."/>
            <person name="Liimatainen K."/>
            <person name="Lipzen A."/>
            <person name="Lukacs Z."/>
            <person name="Mihaltcheva S."/>
            <person name="Morgado L.N."/>
            <person name="Niskanen T."/>
            <person name="Noordeloos M.E."/>
            <person name="Ohm R.A."/>
            <person name="Ortiz-Santana B."/>
            <person name="Ovrebo C."/>
            <person name="Racz N."/>
            <person name="Riley R."/>
            <person name="Savchenko A."/>
            <person name="Shiryaev A."/>
            <person name="Soop K."/>
            <person name="Spirin V."/>
            <person name="Szebenyi C."/>
            <person name="Tomsovsky M."/>
            <person name="Tulloss R.E."/>
            <person name="Uehling J."/>
            <person name="Grigoriev I.V."/>
            <person name="Vagvolgyi C."/>
            <person name="Papp T."/>
            <person name="Martin F.M."/>
            <person name="Miettinen O."/>
            <person name="Hibbett D.S."/>
            <person name="Nagy L.G."/>
        </authorList>
    </citation>
    <scope>NUCLEOTIDE SEQUENCE [LARGE SCALE GENOMIC DNA]</scope>
    <source>
        <strain evidence="2 3">CBS 309.79</strain>
    </source>
</reference>
<organism evidence="2 3">
    <name type="scientific">Pterulicium gracile</name>
    <dbReference type="NCBI Taxonomy" id="1884261"/>
    <lineage>
        <taxon>Eukaryota</taxon>
        <taxon>Fungi</taxon>
        <taxon>Dikarya</taxon>
        <taxon>Basidiomycota</taxon>
        <taxon>Agaricomycotina</taxon>
        <taxon>Agaricomycetes</taxon>
        <taxon>Agaricomycetidae</taxon>
        <taxon>Agaricales</taxon>
        <taxon>Pleurotineae</taxon>
        <taxon>Pterulaceae</taxon>
        <taxon>Pterulicium</taxon>
    </lineage>
</organism>
<evidence type="ECO:0000313" key="3">
    <source>
        <dbReference type="Proteomes" id="UP000305067"/>
    </source>
</evidence>
<keyword evidence="3" id="KW-1185">Reference proteome</keyword>
<feature type="transmembrane region" description="Helical" evidence="1">
    <location>
        <begin position="65"/>
        <end position="83"/>
    </location>
</feature>
<keyword evidence="1" id="KW-1133">Transmembrane helix</keyword>
<feature type="transmembrane region" description="Helical" evidence="1">
    <location>
        <begin position="128"/>
        <end position="150"/>
    </location>
</feature>
<accession>A0A5C3QKM6</accession>
<sequence>MESTDGDPTVMTPQLSLALSRVGKNLLFFHNVLLGQLAAFGVYFVLVVMASYLICRRRGKGLREILLFFALILTFFVTTFDWASGVVSWQQRLTIVLLDSKFPSLTDRLQETVRNQREENAVLYAVRVWLAGVTANAGLVFLINDILACWRAVALSMPWCRNWKTTMIQLGLYFLVFSSFALWVSLSVISMQLRLVGGASGPTSRSNVFDALVLAASATSIAANLLATGMIGWVTWEHFGLTSDLPKQRSKLAIYRIPLYLTESGLFYALIQAMYTPAVILIVKSGVSISDDIDSMTLHSGDTSSLSGMVFNSVQSHKNDGPTHSAHRASYLA</sequence>
<dbReference type="Proteomes" id="UP000305067">
    <property type="component" value="Unassembled WGS sequence"/>
</dbReference>
<keyword evidence="1" id="KW-0812">Transmembrane</keyword>
<dbReference type="EMBL" id="ML178836">
    <property type="protein sequence ID" value="TFK98923.1"/>
    <property type="molecule type" value="Genomic_DNA"/>
</dbReference>
<keyword evidence="1" id="KW-0472">Membrane</keyword>
<proteinExistence type="predicted"/>
<dbReference type="AlphaFoldDB" id="A0A5C3QKM6"/>
<dbReference type="OrthoDB" id="2750727at2759"/>
<feature type="transmembrane region" description="Helical" evidence="1">
    <location>
        <begin position="257"/>
        <end position="275"/>
    </location>
</feature>
<feature type="transmembrane region" description="Helical" evidence="1">
    <location>
        <begin position="211"/>
        <end position="236"/>
    </location>
</feature>
<protein>
    <submittedName>
        <fullName evidence="2">Uncharacterized protein</fullName>
    </submittedName>
</protein>
<name>A0A5C3QKM6_9AGAR</name>
<feature type="transmembrane region" description="Helical" evidence="1">
    <location>
        <begin position="33"/>
        <end position="53"/>
    </location>
</feature>
<evidence type="ECO:0000256" key="1">
    <source>
        <dbReference type="SAM" id="Phobius"/>
    </source>
</evidence>
<feature type="transmembrane region" description="Helical" evidence="1">
    <location>
        <begin position="170"/>
        <end position="191"/>
    </location>
</feature>
<evidence type="ECO:0000313" key="2">
    <source>
        <dbReference type="EMBL" id="TFK98923.1"/>
    </source>
</evidence>
<gene>
    <name evidence="2" type="ORF">BDV98DRAFT_584515</name>
</gene>